<protein>
    <submittedName>
        <fullName evidence="1">Uncharacterized protein</fullName>
    </submittedName>
</protein>
<gene>
    <name evidence="1" type="ordered locus">Palpr_0914</name>
</gene>
<dbReference type="eggNOG" id="ENOG50339IP">
    <property type="taxonomic scope" value="Bacteria"/>
</dbReference>
<name>E4T2X0_PALPW</name>
<dbReference type="EMBL" id="CP002345">
    <property type="protein sequence ID" value="ADQ79064.1"/>
    <property type="molecule type" value="Genomic_DNA"/>
</dbReference>
<accession>E4T2X0</accession>
<keyword evidence="2" id="KW-1185">Reference proteome</keyword>
<dbReference type="Gene3D" id="2.60.120.560">
    <property type="entry name" value="Exo-inulinase, domain 1"/>
    <property type="match status" value="1"/>
</dbReference>
<evidence type="ECO:0000313" key="2">
    <source>
        <dbReference type="Proteomes" id="UP000008718"/>
    </source>
</evidence>
<proteinExistence type="predicted"/>
<sequence>MVFCLYLPQIISKKSKNMKNITLNSVCTIFFVLFVSACSKSHEYKVDSTFSDYLKRFENEAAARGRSLNPEQDGLIIEFGTLKDSAAGLTHYETPVRIEIDKTYWDAISKTAGADMMKEDLLFHELGHALLGRKHLNTTLENGDWKSMMCGGEKVNNRSWNINYRGERRKYYIDELFNEGTSAPAFASNTLAVDTLGFKPLIQRNFDSESQAIWSIGDKSQYSITLDNGRLRFQSKIDQTYMVFAKLVSPISISSDFAFEFTLQYPTGSTSNQYGMVFGAIPTTVDSTEYFTINNNQKMFLGNRSWYSFYTELTKSSITSGGVNKMKIFRIGTMLYYFINNVYCYQSEIFASSNIGQFGFMVPPRGTVWIDNLLISQKTSAAVNSKVKQEIQIVTGVEPVSGFNQNKIYNQ</sequence>
<reference key="1">
    <citation type="submission" date="2010-11" db="EMBL/GenBank/DDBJ databases">
        <title>The complete genome of Paludibacter propionicigenes DSM 17365.</title>
        <authorList>
            <consortium name="US DOE Joint Genome Institute (JGI-PGF)"/>
            <person name="Lucas S."/>
            <person name="Copeland A."/>
            <person name="Lapidus A."/>
            <person name="Bruce D."/>
            <person name="Goodwin L."/>
            <person name="Pitluck S."/>
            <person name="Kyrpides N."/>
            <person name="Mavromatis K."/>
            <person name="Ivanova N."/>
            <person name="Munk A.C."/>
            <person name="Brettin T."/>
            <person name="Detter J.C."/>
            <person name="Han C."/>
            <person name="Tapia R."/>
            <person name="Land M."/>
            <person name="Hauser L."/>
            <person name="Markowitz V."/>
            <person name="Cheng J.-F."/>
            <person name="Hugenholtz P."/>
            <person name="Woyke T."/>
            <person name="Wu D."/>
            <person name="Gronow S."/>
            <person name="Wellnitz S."/>
            <person name="Brambilla E."/>
            <person name="Klenk H.-P."/>
            <person name="Eisen J.A."/>
        </authorList>
    </citation>
    <scope>NUCLEOTIDE SEQUENCE</scope>
    <source>
        <strain>WB4</strain>
    </source>
</reference>
<evidence type="ECO:0000313" key="1">
    <source>
        <dbReference type="EMBL" id="ADQ79064.1"/>
    </source>
</evidence>
<dbReference type="KEGG" id="ppn:Palpr_0914"/>
<organism evidence="1 2">
    <name type="scientific">Paludibacter propionicigenes (strain DSM 17365 / JCM 13257 / WB4)</name>
    <dbReference type="NCBI Taxonomy" id="694427"/>
    <lineage>
        <taxon>Bacteria</taxon>
        <taxon>Pseudomonadati</taxon>
        <taxon>Bacteroidota</taxon>
        <taxon>Bacteroidia</taxon>
        <taxon>Bacteroidales</taxon>
        <taxon>Paludibacteraceae</taxon>
        <taxon>Paludibacter</taxon>
    </lineage>
</organism>
<dbReference type="HOGENOM" id="CLU_668773_0_0_10"/>
<dbReference type="STRING" id="694427.Palpr_0914"/>
<dbReference type="AlphaFoldDB" id="E4T2X0"/>
<reference evidence="1 2" key="2">
    <citation type="journal article" date="2011" name="Stand. Genomic Sci.">
        <title>Complete genome sequence of Paludibacter propionicigenes type strain (WB4).</title>
        <authorList>
            <person name="Gronow S."/>
            <person name="Munk C."/>
            <person name="Lapidus A."/>
            <person name="Nolan M."/>
            <person name="Lucas S."/>
            <person name="Hammon N."/>
            <person name="Deshpande S."/>
            <person name="Cheng J.F."/>
            <person name="Tapia R."/>
            <person name="Han C."/>
            <person name="Goodwin L."/>
            <person name="Pitluck S."/>
            <person name="Liolios K."/>
            <person name="Ivanova N."/>
            <person name="Mavromatis K."/>
            <person name="Mikhailova N."/>
            <person name="Pati A."/>
            <person name="Chen A."/>
            <person name="Palaniappan K."/>
            <person name="Land M."/>
            <person name="Hauser L."/>
            <person name="Chang Y.J."/>
            <person name="Jeffries C.D."/>
            <person name="Brambilla E."/>
            <person name="Rohde M."/>
            <person name="Goker M."/>
            <person name="Detter J.C."/>
            <person name="Woyke T."/>
            <person name="Bristow J."/>
            <person name="Eisen J.A."/>
            <person name="Markowitz V."/>
            <person name="Hugenholtz P."/>
            <person name="Kyrpides N.C."/>
            <person name="Klenk H.P."/>
        </authorList>
    </citation>
    <scope>NUCLEOTIDE SEQUENCE [LARGE SCALE GENOMIC DNA]</scope>
    <source>
        <strain evidence="2">DSM 17365 / JCM 13257 / WB4</strain>
    </source>
</reference>
<dbReference type="Proteomes" id="UP000008718">
    <property type="component" value="Chromosome"/>
</dbReference>